<dbReference type="EMBL" id="NIXT01000826">
    <property type="protein sequence ID" value="OXE32102.1"/>
    <property type="molecule type" value="Genomic_DNA"/>
</dbReference>
<dbReference type="InterPro" id="IPR039261">
    <property type="entry name" value="FNR_nucleotide-bd"/>
</dbReference>
<name>A0A227JAY2_VIBPH</name>
<feature type="non-terminal residue" evidence="10">
    <location>
        <position position="1"/>
    </location>
</feature>
<evidence type="ECO:0000259" key="9">
    <source>
        <dbReference type="Pfam" id="PF00175"/>
    </source>
</evidence>
<dbReference type="PANTHER" id="PTHR47354">
    <property type="entry name" value="NADH OXIDOREDUCTASE HCR"/>
    <property type="match status" value="1"/>
</dbReference>
<dbReference type="Proteomes" id="UP000214596">
    <property type="component" value="Unassembled WGS sequence"/>
</dbReference>
<keyword evidence="3" id="KW-0001">2Fe-2S</keyword>
<keyword evidence="5" id="KW-0274">FAD</keyword>
<keyword evidence="7" id="KW-0408">Iron</keyword>
<comment type="caution">
    <text evidence="10">The sequence shown here is derived from an EMBL/GenBank/DDBJ whole genome shotgun (WGS) entry which is preliminary data.</text>
</comment>
<evidence type="ECO:0000256" key="5">
    <source>
        <dbReference type="ARBA" id="ARBA00022827"/>
    </source>
</evidence>
<dbReference type="InterPro" id="IPR001433">
    <property type="entry name" value="OxRdtase_FAD/NAD-bd"/>
</dbReference>
<evidence type="ECO:0000256" key="1">
    <source>
        <dbReference type="ARBA" id="ARBA00001974"/>
    </source>
</evidence>
<feature type="domain" description="Oxidoreductase FAD/NAD(P)-binding" evidence="9">
    <location>
        <begin position="2"/>
        <end position="95"/>
    </location>
</feature>
<evidence type="ECO:0000256" key="3">
    <source>
        <dbReference type="ARBA" id="ARBA00022714"/>
    </source>
</evidence>
<dbReference type="GO" id="GO:0051537">
    <property type="term" value="F:2 iron, 2 sulfur cluster binding"/>
    <property type="evidence" value="ECO:0007669"/>
    <property type="project" value="UniProtKB-KW"/>
</dbReference>
<dbReference type="GO" id="GO:0016491">
    <property type="term" value="F:oxidoreductase activity"/>
    <property type="evidence" value="ECO:0007669"/>
    <property type="project" value="UniProtKB-KW"/>
</dbReference>
<dbReference type="AlphaFoldDB" id="A0A227JAY2"/>
<accession>A0A227JAY2</accession>
<evidence type="ECO:0000256" key="2">
    <source>
        <dbReference type="ARBA" id="ARBA00022630"/>
    </source>
</evidence>
<evidence type="ECO:0000256" key="7">
    <source>
        <dbReference type="ARBA" id="ARBA00023004"/>
    </source>
</evidence>
<evidence type="ECO:0000256" key="6">
    <source>
        <dbReference type="ARBA" id="ARBA00023002"/>
    </source>
</evidence>
<evidence type="ECO:0000313" key="11">
    <source>
        <dbReference type="Proteomes" id="UP000214596"/>
    </source>
</evidence>
<reference evidence="10 11" key="1">
    <citation type="journal article" date="2017" name="Appl. Environ. Microbiol.">
        <title>Parallel evolution of two clades of a major Atlantic endemic Vibrio parahaemolyticus pathogen lineage by independent acquisition of related pathogenicity islands.</title>
        <authorList>
            <person name="Xu F."/>
            <person name="Gonzalez-Escalona N."/>
            <person name="Drees K.P."/>
            <person name="Sebra R.P."/>
            <person name="Cooper V.S."/>
            <person name="Jones S.H."/>
            <person name="Whistler C.A."/>
        </authorList>
    </citation>
    <scope>NUCLEOTIDE SEQUENCE [LARGE SCALE GENOMIC DNA]</scope>
    <source>
        <strain evidence="10 11">MAVP-3</strain>
    </source>
</reference>
<comment type="cofactor">
    <cofactor evidence="1">
        <name>FAD</name>
        <dbReference type="ChEBI" id="CHEBI:57692"/>
    </cofactor>
</comment>
<protein>
    <submittedName>
        <fullName evidence="10">Ferric reductase</fullName>
    </submittedName>
</protein>
<dbReference type="GO" id="GO:0046872">
    <property type="term" value="F:metal ion binding"/>
    <property type="evidence" value="ECO:0007669"/>
    <property type="project" value="UniProtKB-KW"/>
</dbReference>
<dbReference type="PANTHER" id="PTHR47354:SF8">
    <property type="entry name" value="1,2-PHENYLACETYL-COA EPOXIDASE, SUBUNIT E"/>
    <property type="match status" value="1"/>
</dbReference>
<keyword evidence="8" id="KW-0411">Iron-sulfur</keyword>
<dbReference type="InterPro" id="IPR050415">
    <property type="entry name" value="MRET"/>
</dbReference>
<keyword evidence="6" id="KW-0560">Oxidoreductase</keyword>
<gene>
    <name evidence="10" type="ORF">CA163_14425</name>
</gene>
<keyword evidence="2" id="KW-0285">Flavoprotein</keyword>
<evidence type="ECO:0000256" key="4">
    <source>
        <dbReference type="ARBA" id="ARBA00022723"/>
    </source>
</evidence>
<dbReference type="GO" id="GO:0050660">
    <property type="term" value="F:flavin adenine dinucleotide binding"/>
    <property type="evidence" value="ECO:0007669"/>
    <property type="project" value="TreeGrafter"/>
</dbReference>
<dbReference type="Pfam" id="PF00175">
    <property type="entry name" value="NAD_binding_1"/>
    <property type="match status" value="1"/>
</dbReference>
<dbReference type="Gene3D" id="3.40.50.80">
    <property type="entry name" value="Nucleotide-binding domain of ferredoxin-NADP reductase (FNR) module"/>
    <property type="match status" value="1"/>
</dbReference>
<sequence>WIAGGVGVASFFAILASLKSLKTHPPVHLFYCTRGLDSHLVDELWKMARLAQVKLNVIDTAVSPRLNVERIASECGDLARYEFYFCGPEAFSQTLKKELNAYRVDTERHYHEELFVMR</sequence>
<proteinExistence type="predicted"/>
<evidence type="ECO:0000256" key="8">
    <source>
        <dbReference type="ARBA" id="ARBA00023014"/>
    </source>
</evidence>
<evidence type="ECO:0000313" key="10">
    <source>
        <dbReference type="EMBL" id="OXE32102.1"/>
    </source>
</evidence>
<keyword evidence="4" id="KW-0479">Metal-binding</keyword>
<dbReference type="SUPFAM" id="SSF52343">
    <property type="entry name" value="Ferredoxin reductase-like, C-terminal NADP-linked domain"/>
    <property type="match status" value="1"/>
</dbReference>
<organism evidence="10 11">
    <name type="scientific">Vibrio parahaemolyticus</name>
    <dbReference type="NCBI Taxonomy" id="670"/>
    <lineage>
        <taxon>Bacteria</taxon>
        <taxon>Pseudomonadati</taxon>
        <taxon>Pseudomonadota</taxon>
        <taxon>Gammaproteobacteria</taxon>
        <taxon>Vibrionales</taxon>
        <taxon>Vibrionaceae</taxon>
        <taxon>Vibrio</taxon>
    </lineage>
</organism>